<evidence type="ECO:0000313" key="2">
    <source>
        <dbReference type="EMBL" id="KAK8017976.1"/>
    </source>
</evidence>
<dbReference type="EMBL" id="JAQQWI010000010">
    <property type="protein sequence ID" value="KAK8017976.1"/>
    <property type="molecule type" value="Genomic_DNA"/>
</dbReference>
<keyword evidence="3" id="KW-1185">Reference proteome</keyword>
<comment type="caution">
    <text evidence="2">The sequence shown here is derived from an EMBL/GenBank/DDBJ whole genome shotgun (WGS) entry which is preliminary data.</text>
</comment>
<sequence length="232" mass="25160">MLSLRLLAILAFSAIASSTSNKVDCEVTTDFQDPSLPAAVLSGTIGVNNKLPMPYRGANWDPTFRVFQSTSAQNLANPNKFIYVGDGADTTVLARLSADTAGGFAQLKLEQYATYCLARTQNSAVVYLMDCTVDVLDSSDLSKPPFDSYRFQTTQRVDLPALKDDDFLDPHNVTNPPLIRSAAFRVTYHPDRLAELLGGIPANGYGFVIDNIVYGLKRSPGSTVPCPRDLSA</sequence>
<name>A0ABR1RTV6_9PEZI</name>
<feature type="chain" id="PRO_5045598857" evidence="1">
    <location>
        <begin position="19"/>
        <end position="232"/>
    </location>
</feature>
<evidence type="ECO:0000256" key="1">
    <source>
        <dbReference type="SAM" id="SignalP"/>
    </source>
</evidence>
<protein>
    <submittedName>
        <fullName evidence="2">Uncharacterized protein</fullName>
    </submittedName>
</protein>
<proteinExistence type="predicted"/>
<feature type="signal peptide" evidence="1">
    <location>
        <begin position="1"/>
        <end position="18"/>
    </location>
</feature>
<evidence type="ECO:0000313" key="3">
    <source>
        <dbReference type="Proteomes" id="UP001396898"/>
    </source>
</evidence>
<keyword evidence="1" id="KW-0732">Signal</keyword>
<reference evidence="2 3" key="1">
    <citation type="submission" date="2023-01" db="EMBL/GenBank/DDBJ databases">
        <title>Analysis of 21 Apiospora genomes using comparative genomics revels a genus with tremendous synthesis potential of carbohydrate active enzymes and secondary metabolites.</title>
        <authorList>
            <person name="Sorensen T."/>
        </authorList>
    </citation>
    <scope>NUCLEOTIDE SEQUENCE [LARGE SCALE GENOMIC DNA]</scope>
    <source>
        <strain evidence="2 3">CBS 20057</strain>
    </source>
</reference>
<gene>
    <name evidence="2" type="ORF">PG991_007166</name>
</gene>
<accession>A0ABR1RTV6</accession>
<organism evidence="2 3">
    <name type="scientific">Apiospora marii</name>
    <dbReference type="NCBI Taxonomy" id="335849"/>
    <lineage>
        <taxon>Eukaryota</taxon>
        <taxon>Fungi</taxon>
        <taxon>Dikarya</taxon>
        <taxon>Ascomycota</taxon>
        <taxon>Pezizomycotina</taxon>
        <taxon>Sordariomycetes</taxon>
        <taxon>Xylariomycetidae</taxon>
        <taxon>Amphisphaeriales</taxon>
        <taxon>Apiosporaceae</taxon>
        <taxon>Apiospora</taxon>
    </lineage>
</organism>
<dbReference type="Proteomes" id="UP001396898">
    <property type="component" value="Unassembled WGS sequence"/>
</dbReference>